<feature type="binding site" evidence="5">
    <location>
        <position position="114"/>
    </location>
    <ligand>
        <name>substrate</name>
    </ligand>
</feature>
<dbReference type="PIRSF" id="PIRSF015582">
    <property type="entry name" value="Cit_lyase_B"/>
    <property type="match status" value="1"/>
</dbReference>
<dbReference type="EMBL" id="PVTQ01000018">
    <property type="protein sequence ID" value="PRY85067.1"/>
    <property type="molecule type" value="Genomic_DNA"/>
</dbReference>
<keyword evidence="9" id="KW-1185">Reference proteome</keyword>
<evidence type="ECO:0000256" key="4">
    <source>
        <dbReference type="ARBA" id="ARBA00022842"/>
    </source>
</evidence>
<organism evidence="8 9">
    <name type="scientific">Donghicola tyrosinivorans</name>
    <dbReference type="NCBI Taxonomy" id="1652492"/>
    <lineage>
        <taxon>Bacteria</taxon>
        <taxon>Pseudomonadati</taxon>
        <taxon>Pseudomonadota</taxon>
        <taxon>Alphaproteobacteria</taxon>
        <taxon>Rhodobacterales</taxon>
        <taxon>Roseobacteraceae</taxon>
        <taxon>Donghicola</taxon>
    </lineage>
</organism>
<dbReference type="InterPro" id="IPR011206">
    <property type="entry name" value="Citrate_lyase_beta/mcl1/mcl2"/>
</dbReference>
<dbReference type="InterPro" id="IPR015813">
    <property type="entry name" value="Pyrv/PenolPyrv_kinase-like_dom"/>
</dbReference>
<protein>
    <submittedName>
        <fullName evidence="8">Citrate lyase subunit beta/citryl-CoA lyase</fullName>
    </submittedName>
</protein>
<evidence type="ECO:0000256" key="5">
    <source>
        <dbReference type="PIRSR" id="PIRSR015582-1"/>
    </source>
</evidence>
<dbReference type="InterPro" id="IPR005000">
    <property type="entry name" value="Aldolase/citrate-lyase_domain"/>
</dbReference>
<dbReference type="OrthoDB" id="9800547at2"/>
<comment type="similarity">
    <text evidence="2">Belongs to the HpcH/HpaI aldolase family.</text>
</comment>
<comment type="caution">
    <text evidence="8">The sequence shown here is derived from an EMBL/GenBank/DDBJ whole genome shotgun (WGS) entry which is preliminary data.</text>
</comment>
<dbReference type="GO" id="GO:0006107">
    <property type="term" value="P:oxaloacetate metabolic process"/>
    <property type="evidence" value="ECO:0007669"/>
    <property type="project" value="TreeGrafter"/>
</dbReference>
<evidence type="ECO:0000259" key="7">
    <source>
        <dbReference type="Pfam" id="PF03328"/>
    </source>
</evidence>
<evidence type="ECO:0000313" key="9">
    <source>
        <dbReference type="Proteomes" id="UP000238392"/>
    </source>
</evidence>
<evidence type="ECO:0000256" key="6">
    <source>
        <dbReference type="PIRSR" id="PIRSR015582-2"/>
    </source>
</evidence>
<dbReference type="SUPFAM" id="SSF51621">
    <property type="entry name" value="Phosphoenolpyruvate/pyruvate domain"/>
    <property type="match status" value="1"/>
</dbReference>
<gene>
    <name evidence="8" type="ORF">CLV74_11838</name>
</gene>
<dbReference type="GO" id="GO:0016829">
    <property type="term" value="F:lyase activity"/>
    <property type="evidence" value="ECO:0007669"/>
    <property type="project" value="UniProtKB-KW"/>
</dbReference>
<feature type="binding site" evidence="5">
    <location>
        <position position="63"/>
    </location>
    <ligand>
        <name>substrate</name>
    </ligand>
</feature>
<dbReference type="AlphaFoldDB" id="A0A2T0WED5"/>
<dbReference type="PANTHER" id="PTHR32308:SF10">
    <property type="entry name" value="CITRATE LYASE SUBUNIT BETA"/>
    <property type="match status" value="1"/>
</dbReference>
<accession>A0A2T0WED5</accession>
<dbReference type="GO" id="GO:0000287">
    <property type="term" value="F:magnesium ion binding"/>
    <property type="evidence" value="ECO:0007669"/>
    <property type="project" value="TreeGrafter"/>
</dbReference>
<comment type="cofactor">
    <cofactor evidence="1">
        <name>Mg(2+)</name>
        <dbReference type="ChEBI" id="CHEBI:18420"/>
    </cofactor>
</comment>
<evidence type="ECO:0000256" key="1">
    <source>
        <dbReference type="ARBA" id="ARBA00001946"/>
    </source>
</evidence>
<evidence type="ECO:0000256" key="3">
    <source>
        <dbReference type="ARBA" id="ARBA00022723"/>
    </source>
</evidence>
<dbReference type="Gene3D" id="3.20.20.60">
    <property type="entry name" value="Phosphoenolpyruvate-binding domains"/>
    <property type="match status" value="1"/>
</dbReference>
<sequence length="260" mass="26824">MVTLDALRTALFVPATRPDRFAKAAASGADAIILDLEDAVLPDDKDAARANLSAGFDCPVIVRINATGTPWHKDDCAAVAALDCAAVMVPKAEDPETLRRISETTGKPLVALIETALGMANARAIAQTAGVVRLAFGSVDYCADLGCDHTPEALLTARSELVLAARLGGLAGPLDGVTTRIDDPATVTADAARAKALGMSGKLCIHPAQIAPATQAFRPDAAQIAWATRVLAASEGAARVDGEMVDEPVRLRARAILAGV</sequence>
<keyword evidence="4 6" id="KW-0460">Magnesium</keyword>
<keyword evidence="8" id="KW-0456">Lyase</keyword>
<dbReference type="Proteomes" id="UP000238392">
    <property type="component" value="Unassembled WGS sequence"/>
</dbReference>
<dbReference type="InterPro" id="IPR040442">
    <property type="entry name" value="Pyrv_kinase-like_dom_sf"/>
</dbReference>
<feature type="binding site" evidence="6">
    <location>
        <position position="114"/>
    </location>
    <ligand>
        <name>Mg(2+)</name>
        <dbReference type="ChEBI" id="CHEBI:18420"/>
    </ligand>
</feature>
<dbReference type="Pfam" id="PF03328">
    <property type="entry name" value="HpcH_HpaI"/>
    <property type="match status" value="1"/>
</dbReference>
<proteinExistence type="inferred from homology"/>
<dbReference type="RefSeq" id="WP_106267889.1">
    <property type="nucleotide sequence ID" value="NZ_PVTQ01000018.1"/>
</dbReference>
<feature type="domain" description="HpcH/HpaI aldolase/citrate lyase" evidence="7">
    <location>
        <begin position="8"/>
        <end position="207"/>
    </location>
</feature>
<keyword evidence="3 6" id="KW-0479">Metal-binding</keyword>
<dbReference type="PANTHER" id="PTHR32308">
    <property type="entry name" value="LYASE BETA SUBUNIT, PUTATIVE (AFU_ORTHOLOGUE AFUA_4G13030)-RELATED"/>
    <property type="match status" value="1"/>
</dbReference>
<evidence type="ECO:0000313" key="8">
    <source>
        <dbReference type="EMBL" id="PRY85067.1"/>
    </source>
</evidence>
<reference evidence="8 9" key="1">
    <citation type="submission" date="2018-03" db="EMBL/GenBank/DDBJ databases">
        <title>Genomic Encyclopedia of Archaeal and Bacterial Type Strains, Phase II (KMG-II): from individual species to whole genera.</title>
        <authorList>
            <person name="Goeker M."/>
        </authorList>
    </citation>
    <scope>NUCLEOTIDE SEQUENCE [LARGE SCALE GENOMIC DNA]</scope>
    <source>
        <strain evidence="8 9">DSM 100212</strain>
    </source>
</reference>
<feature type="binding site" evidence="6">
    <location>
        <position position="140"/>
    </location>
    <ligand>
        <name>Mg(2+)</name>
        <dbReference type="ChEBI" id="CHEBI:18420"/>
    </ligand>
</feature>
<name>A0A2T0WED5_9RHOB</name>
<evidence type="ECO:0000256" key="2">
    <source>
        <dbReference type="ARBA" id="ARBA00005568"/>
    </source>
</evidence>